<evidence type="ECO:0000256" key="6">
    <source>
        <dbReference type="SAM" id="Phobius"/>
    </source>
</evidence>
<keyword evidence="2 6" id="KW-0812">Transmembrane</keyword>
<dbReference type="Gene3D" id="1.20.1280.290">
    <property type="match status" value="2"/>
</dbReference>
<dbReference type="GO" id="GO:0042147">
    <property type="term" value="P:retrograde transport, endosome to Golgi"/>
    <property type="evidence" value="ECO:0007669"/>
    <property type="project" value="TreeGrafter"/>
</dbReference>
<evidence type="ECO:0008006" key="9">
    <source>
        <dbReference type="Google" id="ProtNLM"/>
    </source>
</evidence>
<evidence type="ECO:0000256" key="5">
    <source>
        <dbReference type="SAM" id="MobiDB-lite"/>
    </source>
</evidence>
<feature type="transmembrane region" description="Helical" evidence="6">
    <location>
        <begin position="119"/>
        <end position="137"/>
    </location>
</feature>
<keyword evidence="3 6" id="KW-1133">Transmembrane helix</keyword>
<evidence type="ECO:0000313" key="7">
    <source>
        <dbReference type="EMBL" id="RYN71445.1"/>
    </source>
</evidence>
<gene>
    <name evidence="7" type="ORF">AA0117_g9458</name>
</gene>
<comment type="subcellular location">
    <subcellularLocation>
        <location evidence="1">Membrane</location>
        <topology evidence="1">Multi-pass membrane protein</topology>
    </subcellularLocation>
</comment>
<dbReference type="PANTHER" id="PTHR14856">
    <property type="entry name" value="PQ-LOOP REPEAT-CONTAINING PROTEIN 1-LIKE PROTEIN"/>
    <property type="match status" value="1"/>
</dbReference>
<feature type="transmembrane region" description="Helical" evidence="6">
    <location>
        <begin position="66"/>
        <end position="87"/>
    </location>
</feature>
<dbReference type="AlphaFoldDB" id="A0A4Q4N708"/>
<comment type="caution">
    <text evidence="7">The sequence shown here is derived from an EMBL/GenBank/DDBJ whole genome shotgun (WGS) entry which is preliminary data.</text>
</comment>
<dbReference type="PANTHER" id="PTHR14856:SF9">
    <property type="entry name" value="PQ-LOOP REPEAT-CONTAINING PROTEIN 1"/>
    <property type="match status" value="1"/>
</dbReference>
<dbReference type="GO" id="GO:0005768">
    <property type="term" value="C:endosome"/>
    <property type="evidence" value="ECO:0007669"/>
    <property type="project" value="TreeGrafter"/>
</dbReference>
<dbReference type="InterPro" id="IPR052241">
    <property type="entry name" value="SLC66/Scramblase_ANY1"/>
</dbReference>
<dbReference type="GO" id="GO:0045332">
    <property type="term" value="P:phospholipid translocation"/>
    <property type="evidence" value="ECO:0007669"/>
    <property type="project" value="TreeGrafter"/>
</dbReference>
<dbReference type="EMBL" id="PDXD01000032">
    <property type="protein sequence ID" value="RYN71445.1"/>
    <property type="molecule type" value="Genomic_DNA"/>
</dbReference>
<evidence type="ECO:0000256" key="1">
    <source>
        <dbReference type="ARBA" id="ARBA00004141"/>
    </source>
</evidence>
<accession>A0A4Q4N708</accession>
<dbReference type="GO" id="GO:0005802">
    <property type="term" value="C:trans-Golgi network"/>
    <property type="evidence" value="ECO:0007669"/>
    <property type="project" value="TreeGrafter"/>
</dbReference>
<feature type="region of interest" description="Disordered" evidence="5">
    <location>
        <begin position="344"/>
        <end position="403"/>
    </location>
</feature>
<dbReference type="Pfam" id="PF04193">
    <property type="entry name" value="PQ-loop"/>
    <property type="match status" value="2"/>
</dbReference>
<feature type="compositionally biased region" description="Basic and acidic residues" evidence="5">
    <location>
        <begin position="344"/>
        <end position="394"/>
    </location>
</feature>
<sequence length="403" mass="45025">MFFISAIVKNIAPVFIATSPITSYGDQIYSMHRARSSAGFSLDIPLIMLVASILKVYYWFGAHFSTSLLVQALLMICVHLLLLHVALTNRPPPSHLPFQHKDVSNRPYDFWQWRAPRPYWTFITYFTGVLLVLHLVMSSTSIFVPYTDLLGMVALTIEATLPLPQLLANYQRRGCKGFRPSVIVNWVIGDTFKMWFFFASSSGEVPWAFKACGIFQACCDLGLAAQYLIWGDGPVGVEGLGREKEVRSPIPPEDGWNAEKLGQAGVTGGIEMSDGQAWERPRAASFPEYASSLLITCCGQNSDKQGMARKSEDPKDSKDDLSIVANDARKSAALQWRAVWKVEDAERAEQEKRDAAEKAASDQRMKKHEDAAIARAKVEEKEHGEQQAKQREDVFLAEEGDLV</sequence>
<dbReference type="Proteomes" id="UP000291422">
    <property type="component" value="Unassembled WGS sequence"/>
</dbReference>
<organism evidence="7 8">
    <name type="scientific">Alternaria alternata</name>
    <name type="common">Alternaria rot fungus</name>
    <name type="synonym">Torula alternata</name>
    <dbReference type="NCBI Taxonomy" id="5599"/>
    <lineage>
        <taxon>Eukaryota</taxon>
        <taxon>Fungi</taxon>
        <taxon>Dikarya</taxon>
        <taxon>Ascomycota</taxon>
        <taxon>Pezizomycotina</taxon>
        <taxon>Dothideomycetes</taxon>
        <taxon>Pleosporomycetidae</taxon>
        <taxon>Pleosporales</taxon>
        <taxon>Pleosporineae</taxon>
        <taxon>Pleosporaceae</taxon>
        <taxon>Alternaria</taxon>
        <taxon>Alternaria sect. Alternaria</taxon>
        <taxon>Alternaria alternata complex</taxon>
    </lineage>
</organism>
<proteinExistence type="predicted"/>
<evidence type="ECO:0000256" key="3">
    <source>
        <dbReference type="ARBA" id="ARBA00022989"/>
    </source>
</evidence>
<dbReference type="InterPro" id="IPR006603">
    <property type="entry name" value="PQ-loop_rpt"/>
</dbReference>
<evidence type="ECO:0000256" key="2">
    <source>
        <dbReference type="ARBA" id="ARBA00022692"/>
    </source>
</evidence>
<dbReference type="GO" id="GO:0016020">
    <property type="term" value="C:membrane"/>
    <property type="evidence" value="ECO:0007669"/>
    <property type="project" value="UniProtKB-SubCell"/>
</dbReference>
<feature type="transmembrane region" description="Helical" evidence="6">
    <location>
        <begin position="40"/>
        <end position="60"/>
    </location>
</feature>
<keyword evidence="4 6" id="KW-0472">Membrane</keyword>
<dbReference type="GO" id="GO:0005829">
    <property type="term" value="C:cytosol"/>
    <property type="evidence" value="ECO:0007669"/>
    <property type="project" value="GOC"/>
</dbReference>
<evidence type="ECO:0000313" key="8">
    <source>
        <dbReference type="Proteomes" id="UP000291422"/>
    </source>
</evidence>
<reference evidence="8" key="1">
    <citation type="journal article" date="2019" name="bioRxiv">
        <title>Genomics, evolutionary history and diagnostics of the Alternaria alternata species group including apple and Asian pear pathotypes.</title>
        <authorList>
            <person name="Armitage A.D."/>
            <person name="Cockerton H.M."/>
            <person name="Sreenivasaprasad S."/>
            <person name="Woodhall J.W."/>
            <person name="Lane C.R."/>
            <person name="Harrison R.J."/>
            <person name="Clarkson J.P."/>
        </authorList>
    </citation>
    <scope>NUCLEOTIDE SEQUENCE [LARGE SCALE GENOMIC DNA]</scope>
    <source>
        <strain evidence="8">FERA 1177</strain>
    </source>
</reference>
<protein>
    <recommendedName>
        <fullName evidence="9">PQ loop repeat protein</fullName>
    </recommendedName>
</protein>
<dbReference type="VEuPathDB" id="FungiDB:CC77DRAFT_1044771"/>
<name>A0A4Q4N708_ALTAL</name>
<evidence type="ECO:0000256" key="4">
    <source>
        <dbReference type="ARBA" id="ARBA00023136"/>
    </source>
</evidence>